<sequence length="540" mass="57624">MTTTLRYSKFTDPAGATLVDALAEQARFRPDATWLTFIGGETLSFGAAHRDALRVASFLAGHGVRRGDFVALVAGGHADFVRAWLGLQCLGAVAVILNTELRGAFLRHPLEDSGARLAIVDGALVGAIEEAIGPSPTLERVLHIGEAAPVPASLSRIDWAGWREAAVGDHPPPRPKDIACVMYTSGTTGPSKGVLMPHAHCALYAIGAVGALEIGDDDRYYVVLPLHHANGLLMQLGAALVAGIPAFVRARFSAAAWLSDIREHAATLTNCLGTVAAFICAQPPTSQDRSHRLRAVGNAPAIPSLHAALRERFGIADVISGYGMTEANMPVWGRLGQDGGDAAGWTTPYFDLVIADPDTDQELPAGQVGEILVRPKVPFGFMTGYHRRHDQTVDTWRNLWFHSGDAGVIDEHGRVRFVDRIKDCIRRRGENIAPSEIEAVMAALPGVAGVAAYAVASPISGGEDEVMLAIVRQPGQVPDLKALGDAAESLLPRFARPRYLRHVDALPVTATGKVQRAELRRLGTAGAFDRGEPARRERAA</sequence>
<dbReference type="EMBL" id="QQAV01000006">
    <property type="protein sequence ID" value="RDI23542.1"/>
    <property type="molecule type" value="Genomic_DNA"/>
</dbReference>
<dbReference type="InterPro" id="IPR045851">
    <property type="entry name" value="AMP-bd_C_sf"/>
</dbReference>
<dbReference type="InterPro" id="IPR042099">
    <property type="entry name" value="ANL_N_sf"/>
</dbReference>
<evidence type="ECO:0000256" key="4">
    <source>
        <dbReference type="ARBA" id="ARBA00022840"/>
    </source>
</evidence>
<protein>
    <submittedName>
        <fullName evidence="7">Crotonobetaine/carnitine-CoA ligase</fullName>
    </submittedName>
</protein>
<feature type="domain" description="AMP-dependent synthetase/ligase" evidence="5">
    <location>
        <begin position="23"/>
        <end position="385"/>
    </location>
</feature>
<feature type="domain" description="AMP-binding enzyme C-terminal" evidence="6">
    <location>
        <begin position="436"/>
        <end position="513"/>
    </location>
</feature>
<evidence type="ECO:0000256" key="3">
    <source>
        <dbReference type="ARBA" id="ARBA00022741"/>
    </source>
</evidence>
<gene>
    <name evidence="7" type="ORF">DFR41_106249</name>
</gene>
<evidence type="ECO:0000259" key="5">
    <source>
        <dbReference type="Pfam" id="PF00501"/>
    </source>
</evidence>
<dbReference type="Gene3D" id="3.40.50.12780">
    <property type="entry name" value="N-terminal domain of ligase-like"/>
    <property type="match status" value="1"/>
</dbReference>
<dbReference type="GO" id="GO:0005886">
    <property type="term" value="C:plasma membrane"/>
    <property type="evidence" value="ECO:0007669"/>
    <property type="project" value="TreeGrafter"/>
</dbReference>
<proteinExistence type="inferred from homology"/>
<keyword evidence="3" id="KW-0547">Nucleotide-binding</keyword>
<dbReference type="GO" id="GO:0005324">
    <property type="term" value="F:long-chain fatty acid transmembrane transporter activity"/>
    <property type="evidence" value="ECO:0007669"/>
    <property type="project" value="TreeGrafter"/>
</dbReference>
<evidence type="ECO:0000313" key="8">
    <source>
        <dbReference type="Proteomes" id="UP000255265"/>
    </source>
</evidence>
<dbReference type="GO" id="GO:0044539">
    <property type="term" value="P:long-chain fatty acid import into cell"/>
    <property type="evidence" value="ECO:0007669"/>
    <property type="project" value="TreeGrafter"/>
</dbReference>
<dbReference type="AlphaFoldDB" id="A0A370FCW3"/>
<evidence type="ECO:0000313" key="7">
    <source>
        <dbReference type="EMBL" id="RDI23542.1"/>
    </source>
</evidence>
<dbReference type="InterPro" id="IPR000873">
    <property type="entry name" value="AMP-dep_synth/lig_dom"/>
</dbReference>
<dbReference type="GO" id="GO:0005524">
    <property type="term" value="F:ATP binding"/>
    <property type="evidence" value="ECO:0007669"/>
    <property type="project" value="UniProtKB-KW"/>
</dbReference>
<dbReference type="OrthoDB" id="9766486at2"/>
<keyword evidence="4" id="KW-0067">ATP-binding</keyword>
<keyword evidence="8" id="KW-1185">Reference proteome</keyword>
<comment type="similarity">
    <text evidence="1">Belongs to the ATP-dependent AMP-binding enzyme family.</text>
</comment>
<evidence type="ECO:0000259" key="6">
    <source>
        <dbReference type="Pfam" id="PF13193"/>
    </source>
</evidence>
<dbReference type="PANTHER" id="PTHR43107:SF15">
    <property type="entry name" value="FATTY ACID TRANSPORT PROTEIN 3, ISOFORM A"/>
    <property type="match status" value="1"/>
</dbReference>
<dbReference type="InterPro" id="IPR020845">
    <property type="entry name" value="AMP-binding_CS"/>
</dbReference>
<dbReference type="Gene3D" id="3.30.300.30">
    <property type="match status" value="1"/>
</dbReference>
<dbReference type="Pfam" id="PF13193">
    <property type="entry name" value="AMP-binding_C"/>
    <property type="match status" value="1"/>
</dbReference>
<comment type="caution">
    <text evidence="7">The sequence shown here is derived from an EMBL/GenBank/DDBJ whole genome shotgun (WGS) entry which is preliminary data.</text>
</comment>
<dbReference type="Pfam" id="PF00501">
    <property type="entry name" value="AMP-binding"/>
    <property type="match status" value="1"/>
</dbReference>
<dbReference type="SUPFAM" id="SSF56801">
    <property type="entry name" value="Acetyl-CoA synthetase-like"/>
    <property type="match status" value="1"/>
</dbReference>
<dbReference type="RefSeq" id="WP_114803558.1">
    <property type="nucleotide sequence ID" value="NZ_QQAV01000006.1"/>
</dbReference>
<accession>A0A370FCW3</accession>
<organism evidence="7 8">
    <name type="scientific">Pseudacidovorax intermedius</name>
    <dbReference type="NCBI Taxonomy" id="433924"/>
    <lineage>
        <taxon>Bacteria</taxon>
        <taxon>Pseudomonadati</taxon>
        <taxon>Pseudomonadota</taxon>
        <taxon>Betaproteobacteria</taxon>
        <taxon>Burkholderiales</taxon>
        <taxon>Comamonadaceae</taxon>
        <taxon>Pseudacidovorax</taxon>
    </lineage>
</organism>
<evidence type="ECO:0000256" key="1">
    <source>
        <dbReference type="ARBA" id="ARBA00006432"/>
    </source>
</evidence>
<dbReference type="InterPro" id="IPR025110">
    <property type="entry name" value="AMP-bd_C"/>
</dbReference>
<dbReference type="PROSITE" id="PS00455">
    <property type="entry name" value="AMP_BINDING"/>
    <property type="match status" value="1"/>
</dbReference>
<dbReference type="Proteomes" id="UP000255265">
    <property type="component" value="Unassembled WGS sequence"/>
</dbReference>
<evidence type="ECO:0000256" key="2">
    <source>
        <dbReference type="ARBA" id="ARBA00022598"/>
    </source>
</evidence>
<dbReference type="GO" id="GO:0004467">
    <property type="term" value="F:long-chain fatty acid-CoA ligase activity"/>
    <property type="evidence" value="ECO:0007669"/>
    <property type="project" value="TreeGrafter"/>
</dbReference>
<name>A0A370FCW3_9BURK</name>
<keyword evidence="2 7" id="KW-0436">Ligase</keyword>
<dbReference type="PANTHER" id="PTHR43107">
    <property type="entry name" value="LONG-CHAIN FATTY ACID TRANSPORT PROTEIN"/>
    <property type="match status" value="1"/>
</dbReference>
<reference evidence="7 8" key="1">
    <citation type="submission" date="2018-07" db="EMBL/GenBank/DDBJ databases">
        <title>Genomic Encyclopedia of Type Strains, Phase IV (KMG-IV): sequencing the most valuable type-strain genomes for metagenomic binning, comparative biology and taxonomic classification.</title>
        <authorList>
            <person name="Goeker M."/>
        </authorList>
    </citation>
    <scope>NUCLEOTIDE SEQUENCE [LARGE SCALE GENOMIC DNA]</scope>
    <source>
        <strain evidence="7 8">DSM 21352</strain>
    </source>
</reference>